<dbReference type="Proteomes" id="UP000008694">
    <property type="component" value="Unassembled WGS sequence"/>
</dbReference>
<evidence type="ECO:0000313" key="2">
    <source>
        <dbReference type="Proteomes" id="UP000008694"/>
    </source>
</evidence>
<dbReference type="STRING" id="81972.D7LEG8"/>
<keyword evidence="2" id="KW-1185">Reference proteome</keyword>
<protein>
    <submittedName>
        <fullName evidence="1">Uncharacterized protein</fullName>
    </submittedName>
</protein>
<proteinExistence type="predicted"/>
<gene>
    <name evidence="1" type="ORF">ARALYDRAFT_903294</name>
</gene>
<evidence type="ECO:0000313" key="1">
    <source>
        <dbReference type="EMBL" id="EFH57960.1"/>
    </source>
</evidence>
<dbReference type="HOGENOM" id="CLU_2402665_0_0_1"/>
<sequence>MEKIYYSSMDDPTYVKLSEDAKMFGLKVCTGPFHQHSCMVGYHAVTMVDVMLIDGRWVAICKMNNGVDVASQSYAYVCLSTMYMFVGCTLEGR</sequence>
<name>D7LEG8_ARALL</name>
<dbReference type="AlphaFoldDB" id="D7LEG8"/>
<dbReference type="EMBL" id="GL348716">
    <property type="protein sequence ID" value="EFH57960.1"/>
    <property type="molecule type" value="Genomic_DNA"/>
</dbReference>
<accession>D7LEG8</accession>
<reference evidence="2" key="1">
    <citation type="journal article" date="2011" name="Nat. Genet.">
        <title>The Arabidopsis lyrata genome sequence and the basis of rapid genome size change.</title>
        <authorList>
            <person name="Hu T.T."/>
            <person name="Pattyn P."/>
            <person name="Bakker E.G."/>
            <person name="Cao J."/>
            <person name="Cheng J.-F."/>
            <person name="Clark R.M."/>
            <person name="Fahlgren N."/>
            <person name="Fawcett J.A."/>
            <person name="Grimwood J."/>
            <person name="Gundlach H."/>
            <person name="Haberer G."/>
            <person name="Hollister J.D."/>
            <person name="Ossowski S."/>
            <person name="Ottilar R.P."/>
            <person name="Salamov A.A."/>
            <person name="Schneeberger K."/>
            <person name="Spannagl M."/>
            <person name="Wang X."/>
            <person name="Yang L."/>
            <person name="Nasrallah M.E."/>
            <person name="Bergelson J."/>
            <person name="Carrington J.C."/>
            <person name="Gaut B.S."/>
            <person name="Schmutz J."/>
            <person name="Mayer K.F.X."/>
            <person name="Van de Peer Y."/>
            <person name="Grigoriev I.V."/>
            <person name="Nordborg M."/>
            <person name="Weigel D."/>
            <person name="Guo Y.-L."/>
        </authorList>
    </citation>
    <scope>NUCLEOTIDE SEQUENCE [LARGE SCALE GENOMIC DNA]</scope>
    <source>
        <strain evidence="2">cv. MN47</strain>
    </source>
</reference>
<organism evidence="2">
    <name type="scientific">Arabidopsis lyrata subsp. lyrata</name>
    <name type="common">Lyre-leaved rock-cress</name>
    <dbReference type="NCBI Taxonomy" id="81972"/>
    <lineage>
        <taxon>Eukaryota</taxon>
        <taxon>Viridiplantae</taxon>
        <taxon>Streptophyta</taxon>
        <taxon>Embryophyta</taxon>
        <taxon>Tracheophyta</taxon>
        <taxon>Spermatophyta</taxon>
        <taxon>Magnoliopsida</taxon>
        <taxon>eudicotyledons</taxon>
        <taxon>Gunneridae</taxon>
        <taxon>Pentapetalae</taxon>
        <taxon>rosids</taxon>
        <taxon>malvids</taxon>
        <taxon>Brassicales</taxon>
        <taxon>Brassicaceae</taxon>
        <taxon>Camelineae</taxon>
        <taxon>Arabidopsis</taxon>
    </lineage>
</organism>
<dbReference type="Gramene" id="scaffold_402795.1">
    <property type="protein sequence ID" value="scaffold_402795.1"/>
    <property type="gene ID" value="scaffold_402795.1"/>
</dbReference>